<proteinExistence type="predicted"/>
<comment type="caution">
    <text evidence="1">The sequence shown here is derived from an EMBL/GenBank/DDBJ whole genome shotgun (WGS) entry which is preliminary data.</text>
</comment>
<accession>A0A167AZM9</accession>
<dbReference type="EMBL" id="LFIW01001821">
    <property type="protein sequence ID" value="KZL80714.1"/>
    <property type="molecule type" value="Genomic_DNA"/>
</dbReference>
<evidence type="ECO:0000313" key="1">
    <source>
        <dbReference type="EMBL" id="KZL80714.1"/>
    </source>
</evidence>
<reference evidence="1 2" key="1">
    <citation type="submission" date="2015-06" db="EMBL/GenBank/DDBJ databases">
        <title>Survival trade-offs in plant roots during colonization by closely related pathogenic and mutualistic fungi.</title>
        <authorList>
            <person name="Hacquard S."/>
            <person name="Kracher B."/>
            <person name="Hiruma K."/>
            <person name="Weinman A."/>
            <person name="Muench P."/>
            <person name="Garrido Oter R."/>
            <person name="Ver Loren van Themaat E."/>
            <person name="Dallerey J.-F."/>
            <person name="Damm U."/>
            <person name="Henrissat B."/>
            <person name="Lespinet O."/>
            <person name="Thon M."/>
            <person name="Kemen E."/>
            <person name="McHardy A.C."/>
            <person name="Schulze-Lefert P."/>
            <person name="O'Connell R.J."/>
        </authorList>
    </citation>
    <scope>NUCLEOTIDE SEQUENCE [LARGE SCALE GENOMIC DNA]</scope>
    <source>
        <strain evidence="1 2">MAFF 238704</strain>
    </source>
</reference>
<dbReference type="Proteomes" id="UP000076584">
    <property type="component" value="Unassembled WGS sequence"/>
</dbReference>
<keyword evidence="2" id="KW-1185">Reference proteome</keyword>
<evidence type="ECO:0000313" key="2">
    <source>
        <dbReference type="Proteomes" id="UP000076584"/>
    </source>
</evidence>
<gene>
    <name evidence="1" type="ORF">CI238_13246</name>
</gene>
<protein>
    <submittedName>
        <fullName evidence="1">Uncharacterized protein</fullName>
    </submittedName>
</protein>
<organism evidence="1 2">
    <name type="scientific">Colletotrichum incanum</name>
    <name type="common">Soybean anthracnose fungus</name>
    <dbReference type="NCBI Taxonomy" id="1573173"/>
    <lineage>
        <taxon>Eukaryota</taxon>
        <taxon>Fungi</taxon>
        <taxon>Dikarya</taxon>
        <taxon>Ascomycota</taxon>
        <taxon>Pezizomycotina</taxon>
        <taxon>Sordariomycetes</taxon>
        <taxon>Hypocreomycetidae</taxon>
        <taxon>Glomerellales</taxon>
        <taxon>Glomerellaceae</taxon>
        <taxon>Colletotrichum</taxon>
        <taxon>Colletotrichum spaethianum species complex</taxon>
    </lineage>
</organism>
<dbReference type="AlphaFoldDB" id="A0A167AZM9"/>
<sequence>MPYTYCFKSNKVCKIAKESSRYSKCIYTGRSQCDSNNVKIKEEEQKAKEEIEIL</sequence>
<name>A0A167AZM9_COLIC</name>